<gene>
    <name evidence="2" type="ORF">CYY_007815</name>
</gene>
<dbReference type="PANTHER" id="PTHR35885">
    <property type="entry name" value="CARBOHYDRATE BINDING DOMAIN-CONTAINING PROTEIN-RELATED"/>
    <property type="match status" value="1"/>
</dbReference>
<dbReference type="PROSITE" id="PS51257">
    <property type="entry name" value="PROKAR_LIPOPROTEIN"/>
    <property type="match status" value="1"/>
</dbReference>
<protein>
    <submittedName>
        <fullName evidence="2">Uncharacterized protein</fullName>
    </submittedName>
</protein>
<keyword evidence="3" id="KW-1185">Reference proteome</keyword>
<dbReference type="AlphaFoldDB" id="A0A8J4V4L3"/>
<dbReference type="OrthoDB" id="24030at2759"/>
<feature type="signal peptide" evidence="1">
    <location>
        <begin position="1"/>
        <end position="22"/>
    </location>
</feature>
<evidence type="ECO:0000313" key="3">
    <source>
        <dbReference type="Proteomes" id="UP000695562"/>
    </source>
</evidence>
<organism evidence="2 3">
    <name type="scientific">Polysphondylium violaceum</name>
    <dbReference type="NCBI Taxonomy" id="133409"/>
    <lineage>
        <taxon>Eukaryota</taxon>
        <taxon>Amoebozoa</taxon>
        <taxon>Evosea</taxon>
        <taxon>Eumycetozoa</taxon>
        <taxon>Dictyostelia</taxon>
        <taxon>Dictyosteliales</taxon>
        <taxon>Dictyosteliaceae</taxon>
        <taxon>Polysphondylium</taxon>
    </lineage>
</organism>
<sequence>MKNILNIIVLLCVIATTSCTLADTYSVGISNNENNSSISIGLVDLTSGNQALPKLTINGFIYQSSDIQPSTYNYVTKTLTFYGVTVTNKYPYLFVIDCNAWRVVSQKSVYPYYSYGGLASTNTVTNNLFTVYYSPDYLHPSTVNPSTLSVYKFDTIYGSYRGSVYLPTINSYYVAFTNSTGLYIRLYDATTYKFYTEASFGFANNPYPVNNWPLNLVYNFNSKTVLAQVYMTDSNNRPYYALAYLDWNNKVFDVTNMDGYSGDVMLSTVADSQGQQLIYSFAYSFGQYVLYTYSSYTNSFLSFRPYLTPILSTF</sequence>
<evidence type="ECO:0000256" key="1">
    <source>
        <dbReference type="SAM" id="SignalP"/>
    </source>
</evidence>
<dbReference type="Proteomes" id="UP000695562">
    <property type="component" value="Unassembled WGS sequence"/>
</dbReference>
<comment type="caution">
    <text evidence="2">The sequence shown here is derived from an EMBL/GenBank/DDBJ whole genome shotgun (WGS) entry which is preliminary data.</text>
</comment>
<proteinExistence type="predicted"/>
<accession>A0A8J4V4L3</accession>
<dbReference type="EMBL" id="AJWJ01000438">
    <property type="protein sequence ID" value="KAF2070859.1"/>
    <property type="molecule type" value="Genomic_DNA"/>
</dbReference>
<keyword evidence="1" id="KW-0732">Signal</keyword>
<name>A0A8J4V4L3_9MYCE</name>
<reference evidence="2" key="1">
    <citation type="submission" date="2020-01" db="EMBL/GenBank/DDBJ databases">
        <title>Development of genomics and gene disruption for Polysphondylium violaceum indicates a role for the polyketide synthase stlB in stalk morphogenesis.</title>
        <authorList>
            <person name="Narita B."/>
            <person name="Kawabe Y."/>
            <person name="Kin K."/>
            <person name="Saito T."/>
            <person name="Gibbs R."/>
            <person name="Kuspa A."/>
            <person name="Muzny D."/>
            <person name="Queller D."/>
            <person name="Richards S."/>
            <person name="Strassman J."/>
            <person name="Sucgang R."/>
            <person name="Worley K."/>
            <person name="Schaap P."/>
        </authorList>
    </citation>
    <scope>NUCLEOTIDE SEQUENCE</scope>
    <source>
        <strain evidence="2">QSvi11</strain>
    </source>
</reference>
<feature type="chain" id="PRO_5035287372" evidence="1">
    <location>
        <begin position="23"/>
        <end position="314"/>
    </location>
</feature>
<dbReference type="PANTHER" id="PTHR35885:SF2">
    <property type="match status" value="1"/>
</dbReference>
<evidence type="ECO:0000313" key="2">
    <source>
        <dbReference type="EMBL" id="KAF2070859.1"/>
    </source>
</evidence>